<proteinExistence type="predicted"/>
<feature type="region of interest" description="Disordered" evidence="1">
    <location>
        <begin position="78"/>
        <end position="106"/>
    </location>
</feature>
<protein>
    <submittedName>
        <fullName evidence="2">Uncharacterized protein</fullName>
    </submittedName>
</protein>
<evidence type="ECO:0000313" key="3">
    <source>
        <dbReference type="Proteomes" id="UP001054925"/>
    </source>
</evidence>
<sequence>MEQDVVVQAEALVGEAAVAPELAPAVGQAAVLEPDVAVAQARQVLAHPEEILGCLLVPPKGQARRTMTLIVMSVTQRDAQQNPRAEKSAAAHARVATDEHCARPCA</sequence>
<dbReference type="EMBL" id="BQKK01000001">
    <property type="protein sequence ID" value="GJN41566.1"/>
    <property type="molecule type" value="Genomic_DNA"/>
</dbReference>
<feature type="compositionally biased region" description="Basic and acidic residues" evidence="1">
    <location>
        <begin position="84"/>
        <end position="106"/>
    </location>
</feature>
<reference evidence="2" key="1">
    <citation type="submission" date="2021-12" db="EMBL/GenBank/DDBJ databases">
        <title>Draft genome sequence of Corynebacterium ammoniagenes strain T-723.</title>
        <authorList>
            <person name="Matsuzawa M."/>
            <person name="Hiratani M."/>
            <person name="Abe I."/>
            <person name="Tsuji Y."/>
            <person name="Nakamura J."/>
        </authorList>
    </citation>
    <scope>NUCLEOTIDE SEQUENCE</scope>
    <source>
        <strain evidence="2">T-723</strain>
    </source>
</reference>
<organism evidence="2 3">
    <name type="scientific">Corynebacterium ammoniagenes</name>
    <name type="common">Brevibacterium ammoniagenes</name>
    <dbReference type="NCBI Taxonomy" id="1697"/>
    <lineage>
        <taxon>Bacteria</taxon>
        <taxon>Bacillati</taxon>
        <taxon>Actinomycetota</taxon>
        <taxon>Actinomycetes</taxon>
        <taxon>Mycobacteriales</taxon>
        <taxon>Corynebacteriaceae</taxon>
        <taxon>Corynebacterium</taxon>
    </lineage>
</organism>
<dbReference type="AlphaFoldDB" id="A0AAV5G7V3"/>
<evidence type="ECO:0000256" key="1">
    <source>
        <dbReference type="SAM" id="MobiDB-lite"/>
    </source>
</evidence>
<comment type="caution">
    <text evidence="2">The sequence shown here is derived from an EMBL/GenBank/DDBJ whole genome shotgun (WGS) entry which is preliminary data.</text>
</comment>
<name>A0AAV5G7V3_CORAM</name>
<gene>
    <name evidence="2" type="ORF">CAT723_00450</name>
</gene>
<accession>A0AAV5G7V3</accession>
<dbReference type="Proteomes" id="UP001054925">
    <property type="component" value="Unassembled WGS sequence"/>
</dbReference>
<evidence type="ECO:0000313" key="2">
    <source>
        <dbReference type="EMBL" id="GJN41566.1"/>
    </source>
</evidence>